<gene>
    <name evidence="10" type="ORF">WNY59_08225</name>
</gene>
<evidence type="ECO:0000256" key="7">
    <source>
        <dbReference type="ARBA" id="ARBA00023136"/>
    </source>
</evidence>
<evidence type="ECO:0000256" key="8">
    <source>
        <dbReference type="SAM" id="Phobius"/>
    </source>
</evidence>
<feature type="transmembrane region" description="Helical" evidence="8">
    <location>
        <begin position="316"/>
        <end position="334"/>
    </location>
</feature>
<reference evidence="10 11" key="1">
    <citation type="submission" date="2024-03" db="EMBL/GenBank/DDBJ databases">
        <title>Community enrichment and isolation of bacterial strains for fucoidan degradation.</title>
        <authorList>
            <person name="Sichert A."/>
        </authorList>
    </citation>
    <scope>NUCLEOTIDE SEQUENCE [LARGE SCALE GENOMIC DNA]</scope>
    <source>
        <strain evidence="10 11">AS62</strain>
    </source>
</reference>
<accession>A0ABU9T742</accession>
<comment type="subcellular location">
    <subcellularLocation>
        <location evidence="1">Cell membrane</location>
        <topology evidence="1">Multi-pass membrane protein</topology>
    </subcellularLocation>
</comment>
<keyword evidence="7 8" id="KW-0472">Membrane</keyword>
<feature type="transmembrane region" description="Helical" evidence="8">
    <location>
        <begin position="101"/>
        <end position="122"/>
    </location>
</feature>
<keyword evidence="11" id="KW-1185">Reference proteome</keyword>
<evidence type="ECO:0000313" key="11">
    <source>
        <dbReference type="Proteomes" id="UP001477870"/>
    </source>
</evidence>
<feature type="transmembrane region" description="Helical" evidence="8">
    <location>
        <begin position="134"/>
        <end position="150"/>
    </location>
</feature>
<dbReference type="RefSeq" id="WP_342848046.1">
    <property type="nucleotide sequence ID" value="NZ_JBBMQO010000004.1"/>
</dbReference>
<feature type="transmembrane region" description="Helical" evidence="8">
    <location>
        <begin position="189"/>
        <end position="220"/>
    </location>
</feature>
<protein>
    <submittedName>
        <fullName evidence="10">Glycosyltransferase family 39 protein</fullName>
        <ecNumber evidence="10">2.4.-.-</ecNumber>
    </submittedName>
</protein>
<evidence type="ECO:0000259" key="9">
    <source>
        <dbReference type="Pfam" id="PF13231"/>
    </source>
</evidence>
<feature type="domain" description="Glycosyltransferase RgtA/B/C/D-like" evidence="9">
    <location>
        <begin position="80"/>
        <end position="250"/>
    </location>
</feature>
<evidence type="ECO:0000256" key="3">
    <source>
        <dbReference type="ARBA" id="ARBA00022676"/>
    </source>
</evidence>
<feature type="transmembrane region" description="Helical" evidence="8">
    <location>
        <begin position="156"/>
        <end position="177"/>
    </location>
</feature>
<dbReference type="GO" id="GO:0016757">
    <property type="term" value="F:glycosyltransferase activity"/>
    <property type="evidence" value="ECO:0007669"/>
    <property type="project" value="UniProtKB-KW"/>
</dbReference>
<feature type="transmembrane region" description="Helical" evidence="8">
    <location>
        <begin position="341"/>
        <end position="362"/>
    </location>
</feature>
<dbReference type="Pfam" id="PF13231">
    <property type="entry name" value="PMT_2"/>
    <property type="match status" value="1"/>
</dbReference>
<keyword evidence="3 10" id="KW-0328">Glycosyltransferase</keyword>
<keyword evidence="2" id="KW-1003">Cell membrane</keyword>
<dbReference type="InterPro" id="IPR050297">
    <property type="entry name" value="LipidA_mod_glycosyltrf_83"/>
</dbReference>
<dbReference type="EC" id="2.4.-.-" evidence="10"/>
<evidence type="ECO:0000256" key="2">
    <source>
        <dbReference type="ARBA" id="ARBA00022475"/>
    </source>
</evidence>
<keyword evidence="5 8" id="KW-0812">Transmembrane</keyword>
<evidence type="ECO:0000256" key="5">
    <source>
        <dbReference type="ARBA" id="ARBA00022692"/>
    </source>
</evidence>
<name>A0ABU9T742_9HYPH</name>
<dbReference type="EMBL" id="JBBMQO010000004">
    <property type="protein sequence ID" value="MEM5501573.1"/>
    <property type="molecule type" value="Genomic_DNA"/>
</dbReference>
<dbReference type="PANTHER" id="PTHR33908">
    <property type="entry name" value="MANNOSYLTRANSFERASE YKCB-RELATED"/>
    <property type="match status" value="1"/>
</dbReference>
<feature type="transmembrane region" description="Helical" evidence="8">
    <location>
        <begin position="368"/>
        <end position="390"/>
    </location>
</feature>
<organism evidence="10 11">
    <name type="scientific">Ahrensia kielensis</name>
    <dbReference type="NCBI Taxonomy" id="76980"/>
    <lineage>
        <taxon>Bacteria</taxon>
        <taxon>Pseudomonadati</taxon>
        <taxon>Pseudomonadota</taxon>
        <taxon>Alphaproteobacteria</taxon>
        <taxon>Hyphomicrobiales</taxon>
        <taxon>Ahrensiaceae</taxon>
        <taxon>Ahrensia</taxon>
    </lineage>
</organism>
<proteinExistence type="predicted"/>
<evidence type="ECO:0000256" key="4">
    <source>
        <dbReference type="ARBA" id="ARBA00022679"/>
    </source>
</evidence>
<evidence type="ECO:0000313" key="10">
    <source>
        <dbReference type="EMBL" id="MEM5501573.1"/>
    </source>
</evidence>
<sequence>MADVIPRVDINQKQQSLLQWRARPIDADFFNKVIPSRAFLYPVFAILCALKILSVFAVIPLADEGYYWLWGKNLSWSYYDHPPLGGWYLGAINALFGDSLYVSRAGTLPVFAGTLCVLWYWVKRLTPNVSMRRDVFITSVGVMIATPWMLQYQSILFHDYLLIGTGIGAAHFFALFVEKIDQDERPYRYLYAACIFLGLAGLSKYSGVFIGLGFGLWVLLSPKGRKLLNSPHLYFAAGVAVAMQMPVLYWNHMHGWPSFQYNLYDRIGDTMNPNPWYRLGEFAKNFILLISPLMFLALVRFVVQPSENPVLKAFQMPGRFVFAVSTLVFAGLCFSTSVLFYWNVTALLFFLPVALFFFTSAFEIRMHMIWGIFFSAMAVFNATIFPLTALSDSKMSDFNISHGLQEVAAIVEEEEARLKPEMLLTTDYRTASLLALTTQRTDISSMGLREDMFDFWFKPEEHKGQNALVLVYDRFPETELITTNFEKVSTVREFTIRRYGHDLQNYKLVYAENYSGEGQH</sequence>
<evidence type="ECO:0000256" key="6">
    <source>
        <dbReference type="ARBA" id="ARBA00022989"/>
    </source>
</evidence>
<feature type="transmembrane region" description="Helical" evidence="8">
    <location>
        <begin position="39"/>
        <end position="62"/>
    </location>
</feature>
<dbReference type="InterPro" id="IPR038731">
    <property type="entry name" value="RgtA/B/C-like"/>
</dbReference>
<keyword evidence="6 8" id="KW-1133">Transmembrane helix</keyword>
<feature type="transmembrane region" description="Helical" evidence="8">
    <location>
        <begin position="286"/>
        <end position="304"/>
    </location>
</feature>
<dbReference type="Proteomes" id="UP001477870">
    <property type="component" value="Unassembled WGS sequence"/>
</dbReference>
<dbReference type="PANTHER" id="PTHR33908:SF11">
    <property type="entry name" value="MEMBRANE PROTEIN"/>
    <property type="match status" value="1"/>
</dbReference>
<feature type="transmembrane region" description="Helical" evidence="8">
    <location>
        <begin position="232"/>
        <end position="250"/>
    </location>
</feature>
<comment type="caution">
    <text evidence="10">The sequence shown here is derived from an EMBL/GenBank/DDBJ whole genome shotgun (WGS) entry which is preliminary data.</text>
</comment>
<keyword evidence="4 10" id="KW-0808">Transferase</keyword>
<evidence type="ECO:0000256" key="1">
    <source>
        <dbReference type="ARBA" id="ARBA00004651"/>
    </source>
</evidence>